<evidence type="ECO:0000313" key="3">
    <source>
        <dbReference type="Proteomes" id="UP000289738"/>
    </source>
</evidence>
<protein>
    <submittedName>
        <fullName evidence="2">Uncharacterized protein</fullName>
    </submittedName>
</protein>
<feature type="compositionally biased region" description="Low complexity" evidence="1">
    <location>
        <begin position="35"/>
        <end position="67"/>
    </location>
</feature>
<feature type="region of interest" description="Disordered" evidence="1">
    <location>
        <begin position="1"/>
        <end position="67"/>
    </location>
</feature>
<feature type="compositionally biased region" description="Polar residues" evidence="1">
    <location>
        <begin position="9"/>
        <end position="19"/>
    </location>
</feature>
<organism evidence="2 3">
    <name type="scientific">Arachis hypogaea</name>
    <name type="common">Peanut</name>
    <dbReference type="NCBI Taxonomy" id="3818"/>
    <lineage>
        <taxon>Eukaryota</taxon>
        <taxon>Viridiplantae</taxon>
        <taxon>Streptophyta</taxon>
        <taxon>Embryophyta</taxon>
        <taxon>Tracheophyta</taxon>
        <taxon>Spermatophyta</taxon>
        <taxon>Magnoliopsida</taxon>
        <taxon>eudicotyledons</taxon>
        <taxon>Gunneridae</taxon>
        <taxon>Pentapetalae</taxon>
        <taxon>rosids</taxon>
        <taxon>fabids</taxon>
        <taxon>Fabales</taxon>
        <taxon>Fabaceae</taxon>
        <taxon>Papilionoideae</taxon>
        <taxon>50 kb inversion clade</taxon>
        <taxon>dalbergioids sensu lato</taxon>
        <taxon>Dalbergieae</taxon>
        <taxon>Pterocarpus clade</taxon>
        <taxon>Arachis</taxon>
    </lineage>
</organism>
<accession>A0A445ALE1</accession>
<dbReference type="Proteomes" id="UP000289738">
    <property type="component" value="Chromosome B02"/>
</dbReference>
<keyword evidence="3" id="KW-1185">Reference proteome</keyword>
<reference evidence="2 3" key="1">
    <citation type="submission" date="2019-01" db="EMBL/GenBank/DDBJ databases">
        <title>Sequencing of cultivated peanut Arachis hypogaea provides insights into genome evolution and oil improvement.</title>
        <authorList>
            <person name="Chen X."/>
        </authorList>
    </citation>
    <scope>NUCLEOTIDE SEQUENCE [LARGE SCALE GENOMIC DNA]</scope>
    <source>
        <strain evidence="3">cv. Fuhuasheng</strain>
        <tissue evidence="2">Leaves</tissue>
    </source>
</reference>
<evidence type="ECO:0000256" key="1">
    <source>
        <dbReference type="SAM" id="MobiDB-lite"/>
    </source>
</evidence>
<sequence length="189" mass="20549">MVAVWASATKGTNTNSRNQIIKRASGPKCPRGRHSLTPTLGSLGPLTQSQHRSSPPASLSEPPPSSSSSSSLLSFSFSSTFAEQPRRKPFLSFSSPVSCLLCLAAGGYHPMPPQPSSSPPYNLALWLSAGPCLPHSQMKISWKQRALDLRYFLVMVCLVMKELIRTSRENAWAELRMQAADYSNVSRAG</sequence>
<gene>
    <name evidence="2" type="ORF">Ahy_B02g061561</name>
</gene>
<dbReference type="AlphaFoldDB" id="A0A445ALE1"/>
<evidence type="ECO:0000313" key="2">
    <source>
        <dbReference type="EMBL" id="RYR27215.1"/>
    </source>
</evidence>
<comment type="caution">
    <text evidence="2">The sequence shown here is derived from an EMBL/GenBank/DDBJ whole genome shotgun (WGS) entry which is preliminary data.</text>
</comment>
<name>A0A445ALE1_ARAHY</name>
<proteinExistence type="predicted"/>
<dbReference type="EMBL" id="SDMP01000012">
    <property type="protein sequence ID" value="RYR27215.1"/>
    <property type="molecule type" value="Genomic_DNA"/>
</dbReference>